<dbReference type="SUPFAM" id="SSF54001">
    <property type="entry name" value="Cysteine proteinases"/>
    <property type="match status" value="1"/>
</dbReference>
<dbReference type="GO" id="GO:0004843">
    <property type="term" value="F:cysteine-type deubiquitinase activity"/>
    <property type="evidence" value="ECO:0007669"/>
    <property type="project" value="UniProtKB-UniRule"/>
</dbReference>
<dbReference type="GO" id="GO:0005634">
    <property type="term" value="C:nucleus"/>
    <property type="evidence" value="ECO:0007669"/>
    <property type="project" value="TreeGrafter"/>
</dbReference>
<reference evidence="5" key="2">
    <citation type="submission" date="2021-03" db="UniProtKB">
        <authorList>
            <consortium name="EnsemblPlants"/>
        </authorList>
    </citation>
    <scope>IDENTIFICATION</scope>
</reference>
<evidence type="ECO:0000313" key="6">
    <source>
        <dbReference type="Proteomes" id="UP000596660"/>
    </source>
</evidence>
<reference evidence="5" key="1">
    <citation type="journal article" date="2017" name="Nature">
        <title>The genome of Chenopodium quinoa.</title>
        <authorList>
            <person name="Jarvis D.E."/>
            <person name="Ho Y.S."/>
            <person name="Lightfoot D.J."/>
            <person name="Schmoeckel S.M."/>
            <person name="Li B."/>
            <person name="Borm T.J.A."/>
            <person name="Ohyanagi H."/>
            <person name="Mineta K."/>
            <person name="Michell C.T."/>
            <person name="Saber N."/>
            <person name="Kharbatia N.M."/>
            <person name="Rupper R.R."/>
            <person name="Sharp A.R."/>
            <person name="Dally N."/>
            <person name="Boughton B.A."/>
            <person name="Woo Y.H."/>
            <person name="Gao G."/>
            <person name="Schijlen E.G.W.M."/>
            <person name="Guo X."/>
            <person name="Momin A.A."/>
            <person name="Negrao S."/>
            <person name="Al-Babili S."/>
            <person name="Gehring C."/>
            <person name="Roessner U."/>
            <person name="Jung C."/>
            <person name="Murphy K."/>
            <person name="Arold S.T."/>
            <person name="Gojobori T."/>
            <person name="van der Linden C.G."/>
            <person name="van Loo E.N."/>
            <person name="Jellen E.N."/>
            <person name="Maughan P.J."/>
            <person name="Tester M."/>
        </authorList>
    </citation>
    <scope>NUCLEOTIDE SEQUENCE [LARGE SCALE GENOMIC DNA]</scope>
    <source>
        <strain evidence="5">cv. PI 614886</strain>
    </source>
</reference>
<comment type="subcellular location">
    <subcellularLocation>
        <location evidence="3">Cytoplasm</location>
    </subcellularLocation>
</comment>
<name>A0A803M6R4_CHEQI</name>
<protein>
    <recommendedName>
        <fullName evidence="3">Ubiquitin thioesterase OTU</fullName>
        <ecNumber evidence="3">3.4.19.12</ecNumber>
    </recommendedName>
</protein>
<dbReference type="Pfam" id="PF02338">
    <property type="entry name" value="OTU"/>
    <property type="match status" value="1"/>
</dbReference>
<accession>A0A803M6R4</accession>
<dbReference type="GO" id="GO:0036503">
    <property type="term" value="P:ERAD pathway"/>
    <property type="evidence" value="ECO:0007669"/>
    <property type="project" value="TreeGrafter"/>
</dbReference>
<sequence>IPGDGSCLFRAVVQGSCLIKGMPTPSESLQKKLADELRDKVVDELIKRRKDTEWYLEDKFDRYICQMRKSYVWGGETELLMASHVLKMPITVYMLDKKSSNLKIIAEYGQEYGRIDIRQLCNGYEDSPLMGSDNLHIGVLAVRQSTASVYLRSVLCLL</sequence>
<dbReference type="PROSITE" id="PS50802">
    <property type="entry name" value="OTU"/>
    <property type="match status" value="1"/>
</dbReference>
<evidence type="ECO:0000256" key="2">
    <source>
        <dbReference type="ARBA" id="ARBA00022801"/>
    </source>
</evidence>
<dbReference type="GO" id="GO:0005829">
    <property type="term" value="C:cytosol"/>
    <property type="evidence" value="ECO:0007669"/>
    <property type="project" value="TreeGrafter"/>
</dbReference>
<dbReference type="OMA" id="TEWYLED"/>
<dbReference type="EnsemblPlants" id="AUR62024137-RA">
    <property type="protein sequence ID" value="AUR62024137-RA:cds"/>
    <property type="gene ID" value="AUR62024137"/>
</dbReference>
<evidence type="ECO:0000256" key="3">
    <source>
        <dbReference type="RuleBase" id="RU367104"/>
    </source>
</evidence>
<dbReference type="PANTHER" id="PTHR13312">
    <property type="entry name" value="HIV-INDUCED PROTEIN-7-LIKE PROTEASE"/>
    <property type="match status" value="1"/>
</dbReference>
<dbReference type="InterPro" id="IPR003323">
    <property type="entry name" value="OTU_dom"/>
</dbReference>
<evidence type="ECO:0000256" key="1">
    <source>
        <dbReference type="ARBA" id="ARBA00000707"/>
    </source>
</evidence>
<dbReference type="GO" id="GO:0030968">
    <property type="term" value="P:endoplasmic reticulum unfolded protein response"/>
    <property type="evidence" value="ECO:0007669"/>
    <property type="project" value="TreeGrafter"/>
</dbReference>
<comment type="function">
    <text evidence="3">Hydrolase that can remove conjugated ubiquitin from proteins and may therefore play an important regulatory role at the level of protein turnover by preventing degradation.</text>
</comment>
<comment type="catalytic activity">
    <reaction evidence="1 3">
        <text>Thiol-dependent hydrolysis of ester, thioester, amide, peptide and isopeptide bonds formed by the C-terminal Gly of ubiquitin (a 76-residue protein attached to proteins as an intracellular targeting signal).</text>
        <dbReference type="EC" id="3.4.19.12"/>
    </reaction>
</comment>
<keyword evidence="3" id="KW-0833">Ubl conjugation pathway</keyword>
<keyword evidence="3" id="KW-0963">Cytoplasm</keyword>
<evidence type="ECO:0000313" key="5">
    <source>
        <dbReference type="EnsemblPlants" id="AUR62024137-RA:cds"/>
    </source>
</evidence>
<proteinExistence type="predicted"/>
<dbReference type="Gene3D" id="3.90.70.80">
    <property type="match status" value="1"/>
</dbReference>
<dbReference type="EC" id="3.4.19.12" evidence="3"/>
<dbReference type="GO" id="GO:0016579">
    <property type="term" value="P:protein deubiquitination"/>
    <property type="evidence" value="ECO:0007669"/>
    <property type="project" value="TreeGrafter"/>
</dbReference>
<evidence type="ECO:0000259" key="4">
    <source>
        <dbReference type="PROSITE" id="PS50802"/>
    </source>
</evidence>
<dbReference type="InterPro" id="IPR038765">
    <property type="entry name" value="Papain-like_cys_pep_sf"/>
</dbReference>
<organism evidence="5 6">
    <name type="scientific">Chenopodium quinoa</name>
    <name type="common">Quinoa</name>
    <dbReference type="NCBI Taxonomy" id="63459"/>
    <lineage>
        <taxon>Eukaryota</taxon>
        <taxon>Viridiplantae</taxon>
        <taxon>Streptophyta</taxon>
        <taxon>Embryophyta</taxon>
        <taxon>Tracheophyta</taxon>
        <taxon>Spermatophyta</taxon>
        <taxon>Magnoliopsida</taxon>
        <taxon>eudicotyledons</taxon>
        <taxon>Gunneridae</taxon>
        <taxon>Pentapetalae</taxon>
        <taxon>Caryophyllales</taxon>
        <taxon>Chenopodiaceae</taxon>
        <taxon>Chenopodioideae</taxon>
        <taxon>Atripliceae</taxon>
        <taxon>Chenopodium</taxon>
    </lineage>
</organism>
<dbReference type="AlphaFoldDB" id="A0A803M6R4"/>
<dbReference type="PANTHER" id="PTHR13312:SF6">
    <property type="entry name" value="UBIQUITIN THIOESTERASE OTU"/>
    <property type="match status" value="1"/>
</dbReference>
<feature type="domain" description="OTU" evidence="4">
    <location>
        <begin position="1"/>
        <end position="118"/>
    </location>
</feature>
<keyword evidence="2 3" id="KW-0378">Hydrolase</keyword>
<keyword evidence="6" id="KW-1185">Reference proteome</keyword>
<dbReference type="Proteomes" id="UP000596660">
    <property type="component" value="Unplaced"/>
</dbReference>
<keyword evidence="3" id="KW-0788">Thiol protease</keyword>
<keyword evidence="3" id="KW-0645">Protease</keyword>
<dbReference type="Gramene" id="AUR62024137-RA">
    <property type="protein sequence ID" value="AUR62024137-RA:cds"/>
    <property type="gene ID" value="AUR62024137"/>
</dbReference>